<feature type="region of interest" description="Disordered" evidence="1">
    <location>
        <begin position="27"/>
        <end position="92"/>
    </location>
</feature>
<evidence type="ECO:0000256" key="2">
    <source>
        <dbReference type="SAM" id="SignalP"/>
    </source>
</evidence>
<proteinExistence type="predicted"/>
<gene>
    <name evidence="3" type="ORF">RM779_22130</name>
</gene>
<comment type="caution">
    <text evidence="3">The sequence shown here is derived from an EMBL/GenBank/DDBJ whole genome shotgun (WGS) entry which is preliminary data.</text>
</comment>
<evidence type="ECO:0000313" key="4">
    <source>
        <dbReference type="Proteomes" id="UP001183615"/>
    </source>
</evidence>
<evidence type="ECO:0008006" key="5">
    <source>
        <dbReference type="Google" id="ProtNLM"/>
    </source>
</evidence>
<dbReference type="EMBL" id="JAVREV010000013">
    <property type="protein sequence ID" value="MDT0445280.1"/>
    <property type="molecule type" value="Genomic_DNA"/>
</dbReference>
<organism evidence="3 4">
    <name type="scientific">Streptomyces johnsoniae</name>
    <dbReference type="NCBI Taxonomy" id="3075532"/>
    <lineage>
        <taxon>Bacteria</taxon>
        <taxon>Bacillati</taxon>
        <taxon>Actinomycetota</taxon>
        <taxon>Actinomycetes</taxon>
        <taxon>Kitasatosporales</taxon>
        <taxon>Streptomycetaceae</taxon>
        <taxon>Streptomyces</taxon>
    </lineage>
</organism>
<feature type="signal peptide" evidence="2">
    <location>
        <begin position="1"/>
        <end position="29"/>
    </location>
</feature>
<evidence type="ECO:0000313" key="3">
    <source>
        <dbReference type="EMBL" id="MDT0445280.1"/>
    </source>
</evidence>
<keyword evidence="4" id="KW-1185">Reference proteome</keyword>
<keyword evidence="2" id="KW-0732">Signal</keyword>
<dbReference type="Proteomes" id="UP001183615">
    <property type="component" value="Unassembled WGS sequence"/>
</dbReference>
<name>A0ABU2SB00_9ACTN</name>
<reference evidence="4" key="1">
    <citation type="submission" date="2023-07" db="EMBL/GenBank/DDBJ databases">
        <title>30 novel species of actinomycetes from the DSMZ collection.</title>
        <authorList>
            <person name="Nouioui I."/>
        </authorList>
    </citation>
    <scope>NUCLEOTIDE SEQUENCE [LARGE SCALE GENOMIC DNA]</scope>
    <source>
        <strain evidence="4">DSM 41886</strain>
    </source>
</reference>
<accession>A0ABU2SB00</accession>
<evidence type="ECO:0000256" key="1">
    <source>
        <dbReference type="SAM" id="MobiDB-lite"/>
    </source>
</evidence>
<protein>
    <recommendedName>
        <fullName evidence="5">Secreted protein</fullName>
    </recommendedName>
</protein>
<feature type="chain" id="PRO_5045331690" description="Secreted protein" evidence="2">
    <location>
        <begin position="30"/>
        <end position="92"/>
    </location>
</feature>
<sequence length="92" mass="9374">MRKTRIKGIVAASIAALGLTALAVTSANASSGGGDEDVPPHGPTVPGDGPVELPENGVAVQKNEDGSMDIRELTDEEVEEGGDWQPVTPPAE</sequence>
<feature type="compositionally biased region" description="Basic and acidic residues" evidence="1">
    <location>
        <begin position="62"/>
        <end position="73"/>
    </location>
</feature>
<dbReference type="RefSeq" id="WP_311619500.1">
    <property type="nucleotide sequence ID" value="NZ_JAVREV010000013.1"/>
</dbReference>